<gene>
    <name evidence="1" type="ORF">BKA16_001713</name>
</gene>
<evidence type="ECO:0000313" key="2">
    <source>
        <dbReference type="Proteomes" id="UP000551501"/>
    </source>
</evidence>
<reference evidence="1 2" key="1">
    <citation type="submission" date="2020-08" db="EMBL/GenBank/DDBJ databases">
        <title>Sequencing the genomes of 1000 actinobacteria strains.</title>
        <authorList>
            <person name="Klenk H.-P."/>
        </authorList>
    </citation>
    <scope>NUCLEOTIDE SEQUENCE [LARGE SCALE GENOMIC DNA]</scope>
    <source>
        <strain evidence="1 2">DSM 45298</strain>
    </source>
</reference>
<name>A0A840EUA9_9ACTN</name>
<accession>A0A840EUA9</accession>
<protein>
    <submittedName>
        <fullName evidence="1">Uncharacterized protein</fullName>
    </submittedName>
</protein>
<dbReference type="AlphaFoldDB" id="A0A840EUA9"/>
<comment type="caution">
    <text evidence="1">The sequence shown here is derived from an EMBL/GenBank/DDBJ whole genome shotgun (WGS) entry which is preliminary data.</text>
</comment>
<proteinExistence type="predicted"/>
<dbReference type="EMBL" id="JACIFP010000001">
    <property type="protein sequence ID" value="MBB4135161.1"/>
    <property type="molecule type" value="Genomic_DNA"/>
</dbReference>
<dbReference type="Proteomes" id="UP000551501">
    <property type="component" value="Unassembled WGS sequence"/>
</dbReference>
<dbReference type="RefSeq" id="WP_183370241.1">
    <property type="nucleotide sequence ID" value="NZ_BAABHL010000034.1"/>
</dbReference>
<keyword evidence="2" id="KW-1185">Reference proteome</keyword>
<sequence length="101" mass="10194">MLTAGSRLKSQACTTQIIVVKAGDGDVEVRCGGHPMIDVTATGQDGLAAAAGFDGGTVMGKRYVDAADTLEVLVTKNGAGSLSVSDDLLEIKSAKPLPSSD</sequence>
<evidence type="ECO:0000313" key="1">
    <source>
        <dbReference type="EMBL" id="MBB4135161.1"/>
    </source>
</evidence>
<organism evidence="1 2">
    <name type="scientific">Gordonia humi</name>
    <dbReference type="NCBI Taxonomy" id="686429"/>
    <lineage>
        <taxon>Bacteria</taxon>
        <taxon>Bacillati</taxon>
        <taxon>Actinomycetota</taxon>
        <taxon>Actinomycetes</taxon>
        <taxon>Mycobacteriales</taxon>
        <taxon>Gordoniaceae</taxon>
        <taxon>Gordonia</taxon>
    </lineage>
</organism>